<dbReference type="PANTHER" id="PTHR23129:SF0">
    <property type="entry name" value="ACYL-COENZYME A DIPHOSPHATASE FITM2"/>
    <property type="match status" value="1"/>
</dbReference>
<evidence type="ECO:0000313" key="9">
    <source>
        <dbReference type="EMBL" id="CAH7684367.1"/>
    </source>
</evidence>
<dbReference type="EMBL" id="CALTRL010005346">
    <property type="protein sequence ID" value="CAH7684367.1"/>
    <property type="molecule type" value="Genomic_DNA"/>
</dbReference>
<feature type="transmembrane region" description="Helical" evidence="8">
    <location>
        <begin position="77"/>
        <end position="98"/>
    </location>
</feature>
<dbReference type="PANTHER" id="PTHR23129">
    <property type="entry name" value="ACYL-COENZYME A DIPHOSPHATASE FITM2"/>
    <property type="match status" value="1"/>
</dbReference>
<evidence type="ECO:0000256" key="4">
    <source>
        <dbReference type="ARBA" id="ARBA00022824"/>
    </source>
</evidence>
<evidence type="ECO:0000256" key="7">
    <source>
        <dbReference type="ARBA" id="ARBA00023136"/>
    </source>
</evidence>
<proteinExistence type="predicted"/>
<dbReference type="GO" id="GO:0008654">
    <property type="term" value="P:phospholipid biosynthetic process"/>
    <property type="evidence" value="ECO:0007669"/>
    <property type="project" value="TreeGrafter"/>
</dbReference>
<dbReference type="InterPro" id="IPR019388">
    <property type="entry name" value="FIT"/>
</dbReference>
<keyword evidence="10" id="KW-1185">Reference proteome</keyword>
<evidence type="ECO:0000256" key="1">
    <source>
        <dbReference type="ARBA" id="ARBA00004477"/>
    </source>
</evidence>
<comment type="subcellular location">
    <subcellularLocation>
        <location evidence="1">Endoplasmic reticulum membrane</location>
        <topology evidence="1">Multi-pass membrane protein</topology>
    </subcellularLocation>
</comment>
<dbReference type="Pfam" id="PF10261">
    <property type="entry name" value="FIT"/>
    <property type="match status" value="1"/>
</dbReference>
<reference evidence="9" key="1">
    <citation type="submission" date="2022-06" db="EMBL/GenBank/DDBJ databases">
        <authorList>
            <consortium name="SYNGENTA / RWTH Aachen University"/>
        </authorList>
    </citation>
    <scope>NUCLEOTIDE SEQUENCE</scope>
</reference>
<comment type="caution">
    <text evidence="9">The sequence shown here is derived from an EMBL/GenBank/DDBJ whole genome shotgun (WGS) entry which is preliminary data.</text>
</comment>
<dbReference type="AlphaFoldDB" id="A0AAV0BF14"/>
<feature type="transmembrane region" description="Helical" evidence="8">
    <location>
        <begin position="20"/>
        <end position="41"/>
    </location>
</feature>
<dbReference type="Proteomes" id="UP001153365">
    <property type="component" value="Unassembled WGS sequence"/>
</dbReference>
<feature type="transmembrane region" description="Helical" evidence="8">
    <location>
        <begin position="53"/>
        <end position="71"/>
    </location>
</feature>
<gene>
    <name evidence="9" type="ORF">PPACK8108_LOCUS18509</name>
</gene>
<keyword evidence="6" id="KW-0443">Lipid metabolism</keyword>
<dbReference type="GO" id="GO:0019915">
    <property type="term" value="P:lipid storage"/>
    <property type="evidence" value="ECO:0007669"/>
    <property type="project" value="InterPro"/>
</dbReference>
<evidence type="ECO:0000256" key="8">
    <source>
        <dbReference type="SAM" id="Phobius"/>
    </source>
</evidence>
<organism evidence="9 10">
    <name type="scientific">Phakopsora pachyrhizi</name>
    <name type="common">Asian soybean rust disease fungus</name>
    <dbReference type="NCBI Taxonomy" id="170000"/>
    <lineage>
        <taxon>Eukaryota</taxon>
        <taxon>Fungi</taxon>
        <taxon>Dikarya</taxon>
        <taxon>Basidiomycota</taxon>
        <taxon>Pucciniomycotina</taxon>
        <taxon>Pucciniomycetes</taxon>
        <taxon>Pucciniales</taxon>
        <taxon>Phakopsoraceae</taxon>
        <taxon>Phakopsora</taxon>
    </lineage>
</organism>
<protein>
    <submittedName>
        <fullName evidence="9">Uncharacterized protein</fullName>
    </submittedName>
</protein>
<dbReference type="GO" id="GO:0005789">
    <property type="term" value="C:endoplasmic reticulum membrane"/>
    <property type="evidence" value="ECO:0007669"/>
    <property type="project" value="UniProtKB-SubCell"/>
</dbReference>
<evidence type="ECO:0000256" key="6">
    <source>
        <dbReference type="ARBA" id="ARBA00023098"/>
    </source>
</evidence>
<accession>A0AAV0BF14</accession>
<keyword evidence="2 8" id="KW-0812">Transmembrane</keyword>
<keyword evidence="3" id="KW-0378">Hydrolase</keyword>
<feature type="non-terminal residue" evidence="9">
    <location>
        <position position="1"/>
    </location>
</feature>
<keyword evidence="4" id="KW-0256">Endoplasmic reticulum</keyword>
<dbReference type="GO" id="GO:0010945">
    <property type="term" value="F:coenzyme A diphosphatase activity"/>
    <property type="evidence" value="ECO:0007669"/>
    <property type="project" value="InterPro"/>
</dbReference>
<name>A0AAV0BF14_PHAPC</name>
<evidence type="ECO:0000256" key="5">
    <source>
        <dbReference type="ARBA" id="ARBA00022989"/>
    </source>
</evidence>
<keyword evidence="5 8" id="KW-1133">Transmembrane helix</keyword>
<evidence type="ECO:0000313" key="10">
    <source>
        <dbReference type="Proteomes" id="UP001153365"/>
    </source>
</evidence>
<sequence length="106" mass="11806">FMILTHKPHCSGGVDISGHAIFLTFSILLITSSALAPSFKVLNMNRIGSLSQLYQLLIYFNLGLISTWWWKLLMTNLYFQGPVEKIIGAIVGLMSLFLTQKAVSQS</sequence>
<keyword evidence="7 8" id="KW-0472">Membrane</keyword>
<evidence type="ECO:0000256" key="2">
    <source>
        <dbReference type="ARBA" id="ARBA00022692"/>
    </source>
</evidence>
<dbReference type="GO" id="GO:0034389">
    <property type="term" value="P:lipid droplet organization"/>
    <property type="evidence" value="ECO:0007669"/>
    <property type="project" value="TreeGrafter"/>
</dbReference>
<evidence type="ECO:0000256" key="3">
    <source>
        <dbReference type="ARBA" id="ARBA00022801"/>
    </source>
</evidence>